<proteinExistence type="predicted"/>
<gene>
    <name evidence="2" type="ORF">DY252_08330</name>
</gene>
<keyword evidence="1" id="KW-0472">Membrane</keyword>
<name>A0ABM6XX71_9PROT</name>
<dbReference type="RefSeq" id="WP_064789874.1">
    <property type="nucleotide sequence ID" value="NZ_CP031555.1"/>
</dbReference>
<accession>A0ABM6XX71</accession>
<sequence>MYRSEITTIALLGTGTVCGAVTVVAWQGNIDWKDWIGIGTAILTPIITLIGVLVAIRNVDRTLAEQQRQTTESLAREASERKKLAKVELISLPLLLHEITTHCVEVVYELVPYLHHLRYDFAKPIEIDVPDPLPQSVPERLGRIVRHQAPQLQDAALSIGADIQTCSSRLYRFIDETAGRKVDRSYGNSGQKLEQLERIIADYVVLHSRCVALFEISRGRPVEDFKNLFPESDHIVESLRSCGVHDKQNIRESVFLRFPKSES</sequence>
<protein>
    <submittedName>
        <fullName evidence="2">Uncharacterized protein</fullName>
    </submittedName>
</protein>
<reference evidence="2 3" key="1">
    <citation type="submission" date="2018-08" db="EMBL/GenBank/DDBJ databases">
        <title>Complete genome sequence of type strain Thalassospira indica MCCC 1A01103T, isolated from isolated from deep seawater of the Indian Ocean.</title>
        <authorList>
            <person name="Liu Y."/>
        </authorList>
    </citation>
    <scope>NUCLEOTIDE SEQUENCE [LARGE SCALE GENOMIC DNA]</scope>
    <source>
        <strain evidence="2 3">PB8BT</strain>
    </source>
</reference>
<dbReference type="EMBL" id="CP031555">
    <property type="protein sequence ID" value="AXO14234.1"/>
    <property type="molecule type" value="Genomic_DNA"/>
</dbReference>
<keyword evidence="1" id="KW-1133">Transmembrane helix</keyword>
<keyword evidence="1" id="KW-0812">Transmembrane</keyword>
<keyword evidence="3" id="KW-1185">Reference proteome</keyword>
<organism evidence="2 3">
    <name type="scientific">Thalassospira indica</name>
    <dbReference type="NCBI Taxonomy" id="1891279"/>
    <lineage>
        <taxon>Bacteria</taxon>
        <taxon>Pseudomonadati</taxon>
        <taxon>Pseudomonadota</taxon>
        <taxon>Alphaproteobacteria</taxon>
        <taxon>Rhodospirillales</taxon>
        <taxon>Thalassospiraceae</taxon>
        <taxon>Thalassospira</taxon>
    </lineage>
</organism>
<feature type="transmembrane region" description="Helical" evidence="1">
    <location>
        <begin position="35"/>
        <end position="56"/>
    </location>
</feature>
<evidence type="ECO:0000313" key="3">
    <source>
        <dbReference type="Proteomes" id="UP000256971"/>
    </source>
</evidence>
<evidence type="ECO:0000256" key="1">
    <source>
        <dbReference type="SAM" id="Phobius"/>
    </source>
</evidence>
<evidence type="ECO:0000313" key="2">
    <source>
        <dbReference type="EMBL" id="AXO14234.1"/>
    </source>
</evidence>
<dbReference type="Proteomes" id="UP000256971">
    <property type="component" value="Chromosome"/>
</dbReference>